<keyword evidence="3 6" id="KW-0717">Septation</keyword>
<comment type="similarity">
    <text evidence="1 6">Belongs to the MinC family.</text>
</comment>
<evidence type="ECO:0000256" key="5">
    <source>
        <dbReference type="ARBA" id="ARBA00046874"/>
    </source>
</evidence>
<comment type="function">
    <text evidence="6">Cell division inhibitor that blocks the formation of polar Z ring septums. Rapidly oscillates between the poles of the cell to destabilize FtsZ filaments that have formed before they mature into polar Z rings. Prevents FtsZ polymerization.</text>
</comment>
<evidence type="ECO:0000259" key="7">
    <source>
        <dbReference type="Pfam" id="PF03775"/>
    </source>
</evidence>
<dbReference type="RefSeq" id="WP_116554852.1">
    <property type="nucleotide sequence ID" value="NZ_QCZG01000020.1"/>
</dbReference>
<evidence type="ECO:0000313" key="10">
    <source>
        <dbReference type="Proteomes" id="UP000245998"/>
    </source>
</evidence>
<evidence type="ECO:0000256" key="3">
    <source>
        <dbReference type="ARBA" id="ARBA00023210"/>
    </source>
</evidence>
<comment type="subunit">
    <text evidence="5 6">Interacts with MinD and FtsZ.</text>
</comment>
<sequence>MVEKQQYVTIKGTKEGFTLILDDRCSYDDLLYEIEEKLSVNTRESKDNRLVPVFLETGNRYLNQEQIDKISELVRKKKNLSVEDIHSNVITKVEAEEMHKKNRIVSVAKMIRSGQVLSITGDLLLIGDINPGAKVEATGNIFIMGVLRGIAHAGIDGNIDAVIAASRMEPSQLRISDIVTRPPDHTNDSGHDMECAYIDKEKNQIVLEKIQALPWLRSELTRL</sequence>
<dbReference type="GO" id="GO:0000902">
    <property type="term" value="P:cell morphogenesis"/>
    <property type="evidence" value="ECO:0007669"/>
    <property type="project" value="InterPro"/>
</dbReference>
<dbReference type="InterPro" id="IPR016098">
    <property type="entry name" value="CAP/MinC_C"/>
</dbReference>
<dbReference type="GO" id="GO:1901891">
    <property type="term" value="P:regulation of cell septum assembly"/>
    <property type="evidence" value="ECO:0007669"/>
    <property type="project" value="InterPro"/>
</dbReference>
<dbReference type="Gene3D" id="2.160.20.70">
    <property type="match status" value="1"/>
</dbReference>
<dbReference type="InterPro" id="IPR005526">
    <property type="entry name" value="Septum_form_inhib_MinC_C"/>
</dbReference>
<dbReference type="Gene3D" id="3.30.160.540">
    <property type="match status" value="1"/>
</dbReference>
<evidence type="ECO:0000256" key="6">
    <source>
        <dbReference type="HAMAP-Rule" id="MF_00267"/>
    </source>
</evidence>
<keyword evidence="2 6" id="KW-0132">Cell division</keyword>
<evidence type="ECO:0000256" key="1">
    <source>
        <dbReference type="ARBA" id="ARBA00006291"/>
    </source>
</evidence>
<dbReference type="Pfam" id="PF03775">
    <property type="entry name" value="MinC_C"/>
    <property type="match status" value="1"/>
</dbReference>
<dbReference type="OrthoDB" id="9790810at2"/>
<keyword evidence="4 6" id="KW-0131">Cell cycle</keyword>
<organism evidence="9 10">
    <name type="scientific">Pueribacillus theae</name>
    <dbReference type="NCBI Taxonomy" id="2171751"/>
    <lineage>
        <taxon>Bacteria</taxon>
        <taxon>Bacillati</taxon>
        <taxon>Bacillota</taxon>
        <taxon>Bacilli</taxon>
        <taxon>Bacillales</taxon>
        <taxon>Bacillaceae</taxon>
        <taxon>Pueribacillus</taxon>
    </lineage>
</organism>
<dbReference type="HAMAP" id="MF_00267">
    <property type="entry name" value="MinC"/>
    <property type="match status" value="1"/>
</dbReference>
<dbReference type="InterPro" id="IPR013033">
    <property type="entry name" value="MinC"/>
</dbReference>
<gene>
    <name evidence="6" type="primary">minC</name>
    <name evidence="9" type="ORF">DCC39_10485</name>
</gene>
<dbReference type="Proteomes" id="UP000245998">
    <property type="component" value="Unassembled WGS sequence"/>
</dbReference>
<name>A0A2U1JZR3_9BACI</name>
<accession>A0A2U1JZR3</accession>
<reference evidence="9 10" key="1">
    <citation type="submission" date="2018-04" db="EMBL/GenBank/DDBJ databases">
        <title>Camelliibacillus theae gen. nov., sp. nov., isolated from Pu'er tea.</title>
        <authorList>
            <person name="Niu L."/>
        </authorList>
    </citation>
    <scope>NUCLEOTIDE SEQUENCE [LARGE SCALE GENOMIC DNA]</scope>
    <source>
        <strain evidence="9 10">T8</strain>
    </source>
</reference>
<dbReference type="NCBIfam" id="TIGR01222">
    <property type="entry name" value="minC"/>
    <property type="match status" value="1"/>
</dbReference>
<dbReference type="AlphaFoldDB" id="A0A2U1JZR3"/>
<evidence type="ECO:0000259" key="8">
    <source>
        <dbReference type="Pfam" id="PF22642"/>
    </source>
</evidence>
<comment type="caution">
    <text evidence="9">The sequence shown here is derived from an EMBL/GenBank/DDBJ whole genome shotgun (WGS) entry which is preliminary data.</text>
</comment>
<feature type="domain" description="Septum site-determining protein MinC N-terminal" evidence="8">
    <location>
        <begin position="8"/>
        <end position="85"/>
    </location>
</feature>
<dbReference type="Pfam" id="PF22642">
    <property type="entry name" value="MinC_N_1"/>
    <property type="match status" value="1"/>
</dbReference>
<evidence type="ECO:0000313" key="9">
    <source>
        <dbReference type="EMBL" id="PWA10711.1"/>
    </source>
</evidence>
<keyword evidence="10" id="KW-1185">Reference proteome</keyword>
<dbReference type="GO" id="GO:0000917">
    <property type="term" value="P:division septum assembly"/>
    <property type="evidence" value="ECO:0007669"/>
    <property type="project" value="UniProtKB-KW"/>
</dbReference>
<evidence type="ECO:0000256" key="2">
    <source>
        <dbReference type="ARBA" id="ARBA00022618"/>
    </source>
</evidence>
<protein>
    <recommendedName>
        <fullName evidence="6">Probable septum site-determining protein MinC</fullName>
    </recommendedName>
</protein>
<evidence type="ECO:0000256" key="4">
    <source>
        <dbReference type="ARBA" id="ARBA00023306"/>
    </source>
</evidence>
<dbReference type="PANTHER" id="PTHR34108">
    <property type="entry name" value="SEPTUM SITE-DETERMINING PROTEIN MINC"/>
    <property type="match status" value="1"/>
</dbReference>
<dbReference type="InterPro" id="IPR055219">
    <property type="entry name" value="MinC_N_1"/>
</dbReference>
<dbReference type="InterPro" id="IPR036145">
    <property type="entry name" value="MinC_C_sf"/>
</dbReference>
<dbReference type="PANTHER" id="PTHR34108:SF1">
    <property type="entry name" value="SEPTUM SITE-DETERMINING PROTEIN MINC"/>
    <property type="match status" value="1"/>
</dbReference>
<dbReference type="EMBL" id="QCZG01000020">
    <property type="protein sequence ID" value="PWA10711.1"/>
    <property type="molecule type" value="Genomic_DNA"/>
</dbReference>
<feature type="domain" description="Septum formation inhibitor MinC C-terminal" evidence="7">
    <location>
        <begin position="107"/>
        <end position="207"/>
    </location>
</feature>
<proteinExistence type="inferred from homology"/>
<dbReference type="SUPFAM" id="SSF63848">
    <property type="entry name" value="Cell-division inhibitor MinC, C-terminal domain"/>
    <property type="match status" value="1"/>
</dbReference>